<dbReference type="InterPro" id="IPR058625">
    <property type="entry name" value="MdtA-like_BSH"/>
</dbReference>
<evidence type="ECO:0000313" key="6">
    <source>
        <dbReference type="EMBL" id="RUM95493.1"/>
    </source>
</evidence>
<dbReference type="Gene3D" id="2.40.30.170">
    <property type="match status" value="1"/>
</dbReference>
<evidence type="ECO:0000259" key="5">
    <source>
        <dbReference type="Pfam" id="PF25963"/>
    </source>
</evidence>
<dbReference type="PANTHER" id="PTHR30386">
    <property type="entry name" value="MEMBRANE FUSION SUBUNIT OF EMRAB-TOLC MULTIDRUG EFFLUX PUMP"/>
    <property type="match status" value="1"/>
</dbReference>
<feature type="coiled-coil region" evidence="2">
    <location>
        <begin position="166"/>
        <end position="193"/>
    </location>
</feature>
<keyword evidence="7" id="KW-1185">Reference proteome</keyword>
<dbReference type="OrthoDB" id="9811754at2"/>
<evidence type="ECO:0000256" key="3">
    <source>
        <dbReference type="SAM" id="Phobius"/>
    </source>
</evidence>
<accession>A0A432UZZ3</accession>
<dbReference type="Pfam" id="PF25963">
    <property type="entry name" value="Beta-barrel_AAEA"/>
    <property type="match status" value="1"/>
</dbReference>
<dbReference type="EMBL" id="RKST01000039">
    <property type="protein sequence ID" value="RUM95493.1"/>
    <property type="molecule type" value="Genomic_DNA"/>
</dbReference>
<dbReference type="GO" id="GO:0030313">
    <property type="term" value="C:cell envelope"/>
    <property type="evidence" value="ECO:0007669"/>
    <property type="project" value="UniProtKB-SubCell"/>
</dbReference>
<dbReference type="InterPro" id="IPR050739">
    <property type="entry name" value="MFP"/>
</dbReference>
<dbReference type="RefSeq" id="WP_128625508.1">
    <property type="nucleotide sequence ID" value="NZ_ML133515.1"/>
</dbReference>
<gene>
    <name evidence="6" type="ORF">EET67_22830</name>
</gene>
<evidence type="ECO:0000256" key="2">
    <source>
        <dbReference type="SAM" id="Coils"/>
    </source>
</evidence>
<protein>
    <submittedName>
        <fullName evidence="6">HlyD family secretion protein</fullName>
    </submittedName>
</protein>
<organism evidence="6 7">
    <name type="scientific">Borborobacter arsenicus</name>
    <dbReference type="NCBI Taxonomy" id="1851146"/>
    <lineage>
        <taxon>Bacteria</taxon>
        <taxon>Pseudomonadati</taxon>
        <taxon>Pseudomonadota</taxon>
        <taxon>Alphaproteobacteria</taxon>
        <taxon>Hyphomicrobiales</taxon>
        <taxon>Phyllobacteriaceae</taxon>
        <taxon>Borborobacter</taxon>
    </lineage>
</organism>
<dbReference type="GO" id="GO:0055085">
    <property type="term" value="P:transmembrane transport"/>
    <property type="evidence" value="ECO:0007669"/>
    <property type="project" value="InterPro"/>
</dbReference>
<dbReference type="AlphaFoldDB" id="A0A432UZZ3"/>
<dbReference type="Proteomes" id="UP000281647">
    <property type="component" value="Unassembled WGS sequence"/>
</dbReference>
<evidence type="ECO:0000313" key="7">
    <source>
        <dbReference type="Proteomes" id="UP000281647"/>
    </source>
</evidence>
<comment type="subcellular location">
    <subcellularLocation>
        <location evidence="1">Cell envelope</location>
    </subcellularLocation>
</comment>
<feature type="domain" description="Multidrug resistance protein MdtA-like barrel-sandwich hybrid" evidence="4">
    <location>
        <begin position="74"/>
        <end position="264"/>
    </location>
</feature>
<feature type="transmembrane region" description="Helical" evidence="3">
    <location>
        <begin position="38"/>
        <end position="57"/>
    </location>
</feature>
<dbReference type="Gene3D" id="2.40.50.100">
    <property type="match status" value="1"/>
</dbReference>
<evidence type="ECO:0000256" key="1">
    <source>
        <dbReference type="ARBA" id="ARBA00004196"/>
    </source>
</evidence>
<sequence length="379" mass="39781">MNAVSKISEDVTTVEPQQALQAVAEAPPVIRKRRLGRVALMVAVPLALVVGGGYFWVTGGRYQETENANLRQAKVSIASEAAGRIVAVDVADNARVKAGDVLFSVDPEPYRIALAQADAALAAARLNVEQLRAAYSQALAQERVAVSQIDYVKAQFERSTELADRGISAKASLDEARRDLAKAEDEHAAAVQGVASALAALGGDPEIQTDKHPSVLAALATRDKAAYELARTTVHAPADGVVSQASSFKIGQFVGAGTPLFSLVETGDTWVEANFKETQLTHMKPGQEAEITLDTYPGRPLKATVEAIGAGTGAEFSLLPAQNATGNWVKVTQRIPVRLKIDTEALPLALSTGMSATVSVDTGVSRGLSGLLPTAHAAE</sequence>
<keyword evidence="2" id="KW-0175">Coiled coil</keyword>
<feature type="coiled-coil region" evidence="2">
    <location>
        <begin position="114"/>
        <end position="141"/>
    </location>
</feature>
<comment type="caution">
    <text evidence="6">The sequence shown here is derived from an EMBL/GenBank/DDBJ whole genome shotgun (WGS) entry which is preliminary data.</text>
</comment>
<feature type="domain" description="p-hydroxybenzoic acid efflux pump subunit AaeA-like beta-barrel" evidence="5">
    <location>
        <begin position="270"/>
        <end position="360"/>
    </location>
</feature>
<dbReference type="SUPFAM" id="SSF111369">
    <property type="entry name" value="HlyD-like secretion proteins"/>
    <property type="match status" value="1"/>
</dbReference>
<keyword evidence="3" id="KW-0472">Membrane</keyword>
<proteinExistence type="predicted"/>
<dbReference type="PANTHER" id="PTHR30386:SF19">
    <property type="entry name" value="MULTIDRUG EXPORT PROTEIN EMRA-RELATED"/>
    <property type="match status" value="1"/>
</dbReference>
<dbReference type="InterPro" id="IPR058634">
    <property type="entry name" value="AaeA-lik-b-barrel"/>
</dbReference>
<dbReference type="Pfam" id="PF25917">
    <property type="entry name" value="BSH_RND"/>
    <property type="match status" value="1"/>
</dbReference>
<evidence type="ECO:0000259" key="4">
    <source>
        <dbReference type="Pfam" id="PF25917"/>
    </source>
</evidence>
<keyword evidence="3" id="KW-0812">Transmembrane</keyword>
<keyword evidence="3" id="KW-1133">Transmembrane helix</keyword>
<reference evidence="6 7" key="1">
    <citation type="submission" date="2018-11" db="EMBL/GenBank/DDBJ databases">
        <title>Pseudaminobacter arsenicus sp. nov., an arsenic-resistant bacterium isolated from arsenic-rich aquifers.</title>
        <authorList>
            <person name="Mu Y."/>
        </authorList>
    </citation>
    <scope>NUCLEOTIDE SEQUENCE [LARGE SCALE GENOMIC DNA]</scope>
    <source>
        <strain evidence="6 7">CB3</strain>
    </source>
</reference>
<name>A0A432UZZ3_9HYPH</name>